<dbReference type="Proteomes" id="UP000465112">
    <property type="component" value="Chromosome 1"/>
</dbReference>
<protein>
    <submittedName>
        <fullName evidence="2">Uncharacterized protein</fullName>
    </submittedName>
</protein>
<keyword evidence="3" id="KW-1185">Reference proteome</keyword>
<accession>A0A6A5FSD4</accession>
<proteinExistence type="predicted"/>
<evidence type="ECO:0000313" key="2">
    <source>
        <dbReference type="EMBL" id="KAF1395549.1"/>
    </source>
</evidence>
<feature type="region of interest" description="Disordered" evidence="1">
    <location>
        <begin position="42"/>
        <end position="61"/>
    </location>
</feature>
<name>A0A6A5FSD4_PERFL</name>
<sequence length="106" mass="11805">MDMPNKCEAIHLAESVSKHELEHMTRRDAANLENIQVNVSSSDDDIFHSNSSQNEDTGLQILRTPPEYVNIRSCQRISNKGLTLPNKEDEGKDPTVERSGLLVMGG</sequence>
<feature type="region of interest" description="Disordered" evidence="1">
    <location>
        <begin position="81"/>
        <end position="106"/>
    </location>
</feature>
<dbReference type="EMBL" id="VHII01000001">
    <property type="protein sequence ID" value="KAF1395549.1"/>
    <property type="molecule type" value="Genomic_DNA"/>
</dbReference>
<dbReference type="AlphaFoldDB" id="A0A6A5FSD4"/>
<reference evidence="2 3" key="1">
    <citation type="submission" date="2019-06" db="EMBL/GenBank/DDBJ databases">
        <title>A chromosome-scale genome assembly of the European perch, Perca fluviatilis.</title>
        <authorList>
            <person name="Roques C."/>
            <person name="Zahm M."/>
            <person name="Cabau C."/>
            <person name="Klopp C."/>
            <person name="Bouchez O."/>
            <person name="Donnadieu C."/>
            <person name="Kuhl H."/>
            <person name="Gislard M."/>
            <person name="Guendouz S."/>
            <person name="Journot L."/>
            <person name="Haffray P."/>
            <person name="Bestin A."/>
            <person name="Morvezen R."/>
            <person name="Feron R."/>
            <person name="Wen M."/>
            <person name="Jouanno E."/>
            <person name="Herpin A."/>
            <person name="Schartl M."/>
            <person name="Postlethwait J."/>
            <person name="Schaerlinger B."/>
            <person name="Chardard D."/>
            <person name="Lecocq T."/>
            <person name="Poncet C."/>
            <person name="Jaffrelo L."/>
            <person name="Lampietro C."/>
            <person name="Guiguen Y."/>
        </authorList>
    </citation>
    <scope>NUCLEOTIDE SEQUENCE [LARGE SCALE GENOMIC DNA]</scope>
    <source>
        <tissue evidence="2">Blood</tissue>
    </source>
</reference>
<evidence type="ECO:0000256" key="1">
    <source>
        <dbReference type="SAM" id="MobiDB-lite"/>
    </source>
</evidence>
<feature type="compositionally biased region" description="Basic and acidic residues" evidence="1">
    <location>
        <begin position="86"/>
        <end position="96"/>
    </location>
</feature>
<feature type="compositionally biased region" description="Polar residues" evidence="1">
    <location>
        <begin position="48"/>
        <end position="57"/>
    </location>
</feature>
<gene>
    <name evidence="2" type="ORF">PFLUV_G00012650</name>
</gene>
<evidence type="ECO:0000313" key="3">
    <source>
        <dbReference type="Proteomes" id="UP000465112"/>
    </source>
</evidence>
<organism evidence="2 3">
    <name type="scientific">Perca fluviatilis</name>
    <name type="common">European perch</name>
    <dbReference type="NCBI Taxonomy" id="8168"/>
    <lineage>
        <taxon>Eukaryota</taxon>
        <taxon>Metazoa</taxon>
        <taxon>Chordata</taxon>
        <taxon>Craniata</taxon>
        <taxon>Vertebrata</taxon>
        <taxon>Euteleostomi</taxon>
        <taxon>Actinopterygii</taxon>
        <taxon>Neopterygii</taxon>
        <taxon>Teleostei</taxon>
        <taxon>Neoteleostei</taxon>
        <taxon>Acanthomorphata</taxon>
        <taxon>Eupercaria</taxon>
        <taxon>Perciformes</taxon>
        <taxon>Percoidei</taxon>
        <taxon>Percidae</taxon>
        <taxon>Percinae</taxon>
        <taxon>Perca</taxon>
    </lineage>
</organism>
<comment type="caution">
    <text evidence="2">The sequence shown here is derived from an EMBL/GenBank/DDBJ whole genome shotgun (WGS) entry which is preliminary data.</text>
</comment>